<reference evidence="3" key="1">
    <citation type="submission" date="2016-10" db="EMBL/GenBank/DDBJ databases">
        <authorList>
            <person name="Varghese N."/>
            <person name="Submissions S."/>
        </authorList>
    </citation>
    <scope>NUCLEOTIDE SEQUENCE [LARGE SCALE GENOMIC DNA]</scope>
    <source>
        <strain evidence="3">DSM 45422</strain>
    </source>
</reference>
<gene>
    <name evidence="2" type="ORF">SAMN05660209_04845</name>
</gene>
<dbReference type="Proteomes" id="UP000198921">
    <property type="component" value="Unassembled WGS sequence"/>
</dbReference>
<dbReference type="EMBL" id="FNOT01000024">
    <property type="protein sequence ID" value="SDZ15065.1"/>
    <property type="molecule type" value="Genomic_DNA"/>
</dbReference>
<evidence type="ECO:0000256" key="1">
    <source>
        <dbReference type="SAM" id="MobiDB-lite"/>
    </source>
</evidence>
<organism evidence="2 3">
    <name type="scientific">Geodermatophilus africanus</name>
    <dbReference type="NCBI Taxonomy" id="1137993"/>
    <lineage>
        <taxon>Bacteria</taxon>
        <taxon>Bacillati</taxon>
        <taxon>Actinomycetota</taxon>
        <taxon>Actinomycetes</taxon>
        <taxon>Geodermatophilales</taxon>
        <taxon>Geodermatophilaceae</taxon>
        <taxon>Geodermatophilus</taxon>
    </lineage>
</organism>
<dbReference type="InterPro" id="IPR011990">
    <property type="entry name" value="TPR-like_helical_dom_sf"/>
</dbReference>
<evidence type="ECO:0000313" key="2">
    <source>
        <dbReference type="EMBL" id="SDZ15065.1"/>
    </source>
</evidence>
<dbReference type="SUPFAM" id="SSF48452">
    <property type="entry name" value="TPR-like"/>
    <property type="match status" value="1"/>
</dbReference>
<evidence type="ECO:0000313" key="3">
    <source>
        <dbReference type="Proteomes" id="UP000198921"/>
    </source>
</evidence>
<feature type="region of interest" description="Disordered" evidence="1">
    <location>
        <begin position="211"/>
        <end position="238"/>
    </location>
</feature>
<dbReference type="RefSeq" id="WP_091161961.1">
    <property type="nucleotide sequence ID" value="NZ_FNOT01000024.1"/>
</dbReference>
<sequence>MASHLVVAGTLIDDQPQEALAHARAARDRASRIAVVREAVGVAAYHAGDYAEAARELRAYRRMSGDPGYRAVLADCERAVGRPEVALRLVRDALGEGPDAEETVELRLVEAGARQDLGELSAARLVLEGALGGSPRPDAVDLTDPSALRLAAAYADLLEAAGDDAGAEHWRAAVAVYTPEEDVEFAEEELPVPDAVPAADEEPAAVVPAAGVPEAADEDVEGTDEAGGAVTGDHDFHDDVEAEVAELLGETDGSEDDAEH</sequence>
<protein>
    <recommendedName>
        <fullName evidence="4">Tetratricopeptide repeat-containing protein</fullName>
    </recommendedName>
</protein>
<feature type="compositionally biased region" description="Acidic residues" evidence="1">
    <location>
        <begin position="215"/>
        <end position="224"/>
    </location>
</feature>
<dbReference type="STRING" id="1137993.SAMN05660209_04845"/>
<name>A0A1H3QPY1_9ACTN</name>
<evidence type="ECO:0008006" key="4">
    <source>
        <dbReference type="Google" id="ProtNLM"/>
    </source>
</evidence>
<dbReference type="Gene3D" id="1.25.40.10">
    <property type="entry name" value="Tetratricopeptide repeat domain"/>
    <property type="match status" value="1"/>
</dbReference>
<accession>A0A1H3QPY1</accession>
<proteinExistence type="predicted"/>
<dbReference type="AlphaFoldDB" id="A0A1H3QPY1"/>
<dbReference type="OrthoDB" id="3215237at2"/>
<keyword evidence="3" id="KW-1185">Reference proteome</keyword>